<gene>
    <name evidence="2" type="ORF">HAX54_004286</name>
</gene>
<name>A0ABS8WSS9_DATST</name>
<evidence type="ECO:0000313" key="3">
    <source>
        <dbReference type="Proteomes" id="UP000823775"/>
    </source>
</evidence>
<protein>
    <submittedName>
        <fullName evidence="2">Uncharacterized protein</fullName>
    </submittedName>
</protein>
<dbReference type="EMBL" id="JACEIK010011972">
    <property type="protein sequence ID" value="MCE3215982.1"/>
    <property type="molecule type" value="Genomic_DNA"/>
</dbReference>
<dbReference type="Proteomes" id="UP000823775">
    <property type="component" value="Unassembled WGS sequence"/>
</dbReference>
<organism evidence="2 3">
    <name type="scientific">Datura stramonium</name>
    <name type="common">Jimsonweed</name>
    <name type="synonym">Common thornapple</name>
    <dbReference type="NCBI Taxonomy" id="4076"/>
    <lineage>
        <taxon>Eukaryota</taxon>
        <taxon>Viridiplantae</taxon>
        <taxon>Streptophyta</taxon>
        <taxon>Embryophyta</taxon>
        <taxon>Tracheophyta</taxon>
        <taxon>Spermatophyta</taxon>
        <taxon>Magnoliopsida</taxon>
        <taxon>eudicotyledons</taxon>
        <taxon>Gunneridae</taxon>
        <taxon>Pentapetalae</taxon>
        <taxon>asterids</taxon>
        <taxon>lamiids</taxon>
        <taxon>Solanales</taxon>
        <taxon>Solanaceae</taxon>
        <taxon>Solanoideae</taxon>
        <taxon>Datureae</taxon>
        <taxon>Datura</taxon>
    </lineage>
</organism>
<evidence type="ECO:0000256" key="1">
    <source>
        <dbReference type="SAM" id="MobiDB-lite"/>
    </source>
</evidence>
<keyword evidence="3" id="KW-1185">Reference proteome</keyword>
<proteinExistence type="predicted"/>
<reference evidence="2 3" key="1">
    <citation type="journal article" date="2021" name="BMC Genomics">
        <title>Datura genome reveals duplications of psychoactive alkaloid biosynthetic genes and high mutation rate following tissue culture.</title>
        <authorList>
            <person name="Rajewski A."/>
            <person name="Carter-House D."/>
            <person name="Stajich J."/>
            <person name="Litt A."/>
        </authorList>
    </citation>
    <scope>NUCLEOTIDE SEQUENCE [LARGE SCALE GENOMIC DNA]</scope>
    <source>
        <strain evidence="2">AR-01</strain>
    </source>
</reference>
<comment type="caution">
    <text evidence="2">The sequence shown here is derived from an EMBL/GenBank/DDBJ whole genome shotgun (WGS) entry which is preliminary data.</text>
</comment>
<evidence type="ECO:0000313" key="2">
    <source>
        <dbReference type="EMBL" id="MCE3215982.1"/>
    </source>
</evidence>
<accession>A0ABS8WSS9</accession>
<sequence length="100" mass="10838">MHANLRRPLAGGETGLSAKGEIGVSPDTLGSGEEAGPETQQANKDWEWHRSNLLSRLSLELFNYDIPHINMNSGHDACYKNGRFNGDMCGVLGGNKMGTH</sequence>
<feature type="region of interest" description="Disordered" evidence="1">
    <location>
        <begin position="1"/>
        <end position="45"/>
    </location>
</feature>